<organism evidence="4 5">
    <name type="scientific">Lactobacillus panisapium</name>
    <dbReference type="NCBI Taxonomy" id="2012495"/>
    <lineage>
        <taxon>Bacteria</taxon>
        <taxon>Bacillati</taxon>
        <taxon>Bacillota</taxon>
        <taxon>Bacilli</taxon>
        <taxon>Lactobacillales</taxon>
        <taxon>Lactobacillaceae</taxon>
        <taxon>Lactobacillus</taxon>
    </lineage>
</organism>
<gene>
    <name evidence="4" type="ORF">GYM71_01355</name>
</gene>
<dbReference type="PANTHER" id="PTHR43479:SF11">
    <property type="entry name" value="ACREF_ENVCD OPERON REPRESSOR-RELATED"/>
    <property type="match status" value="1"/>
</dbReference>
<evidence type="ECO:0000313" key="5">
    <source>
        <dbReference type="Proteomes" id="UP000826550"/>
    </source>
</evidence>
<feature type="domain" description="HTH tetR-type" evidence="3">
    <location>
        <begin position="11"/>
        <end position="71"/>
    </location>
</feature>
<evidence type="ECO:0000313" key="4">
    <source>
        <dbReference type="EMBL" id="QYN52154.1"/>
    </source>
</evidence>
<name>A0ABX8W4N2_9LACO</name>
<proteinExistence type="predicted"/>
<dbReference type="Gene3D" id="1.10.357.10">
    <property type="entry name" value="Tetracycline Repressor, domain 2"/>
    <property type="match status" value="1"/>
</dbReference>
<protein>
    <submittedName>
        <fullName evidence="4">TetR/AcrR family transcriptional regulator</fullName>
    </submittedName>
</protein>
<reference evidence="4 5" key="1">
    <citation type="submission" date="2020-01" db="EMBL/GenBank/DDBJ databases">
        <title>Vast differences in strain-level diversity in the gut microbiota of two closely related honey bee species.</title>
        <authorList>
            <person name="Ellegaard K.M."/>
            <person name="Suenami S."/>
            <person name="Miyazaki R."/>
            <person name="Engel P."/>
        </authorList>
    </citation>
    <scope>NUCLEOTIDE SEQUENCE [LARGE SCALE GENOMIC DNA]</scope>
    <source>
        <strain evidence="4 5">ESL0416</strain>
    </source>
</reference>
<sequence length="173" mass="19941">MVKTTFINLPQEKKERIEQALLHEFSNHSLPKAQVARIVKEADIARGAFYKYFADLTDAYQYIYQRALKQIHAEIKLSEQYDPQMFYQSVVTFLEQTLCSKYAKMVKMHVLYNESLVKQPFASEKLVKLSAQNWSAMMLSHAAIREILANPTLKSAILAQLQAGLLLLKKETK</sequence>
<dbReference type="RefSeq" id="WP_220220637.1">
    <property type="nucleotide sequence ID" value="NZ_CP048268.1"/>
</dbReference>
<feature type="DNA-binding region" description="H-T-H motif" evidence="2">
    <location>
        <begin position="34"/>
        <end position="53"/>
    </location>
</feature>
<accession>A0ABX8W4N2</accession>
<dbReference type="InterPro" id="IPR001647">
    <property type="entry name" value="HTH_TetR"/>
</dbReference>
<dbReference type="EMBL" id="CP048268">
    <property type="protein sequence ID" value="QYN52154.1"/>
    <property type="molecule type" value="Genomic_DNA"/>
</dbReference>
<keyword evidence="1 2" id="KW-0238">DNA-binding</keyword>
<dbReference type="PROSITE" id="PS50977">
    <property type="entry name" value="HTH_TETR_2"/>
    <property type="match status" value="1"/>
</dbReference>
<dbReference type="Proteomes" id="UP000826550">
    <property type="component" value="Chromosome"/>
</dbReference>
<evidence type="ECO:0000259" key="3">
    <source>
        <dbReference type="PROSITE" id="PS50977"/>
    </source>
</evidence>
<keyword evidence="5" id="KW-1185">Reference proteome</keyword>
<dbReference type="SUPFAM" id="SSF46689">
    <property type="entry name" value="Homeodomain-like"/>
    <property type="match status" value="1"/>
</dbReference>
<evidence type="ECO:0000256" key="1">
    <source>
        <dbReference type="ARBA" id="ARBA00023125"/>
    </source>
</evidence>
<dbReference type="PANTHER" id="PTHR43479">
    <property type="entry name" value="ACREF/ENVCD OPERON REPRESSOR-RELATED"/>
    <property type="match status" value="1"/>
</dbReference>
<dbReference type="InterPro" id="IPR009057">
    <property type="entry name" value="Homeodomain-like_sf"/>
</dbReference>
<evidence type="ECO:0000256" key="2">
    <source>
        <dbReference type="PROSITE-ProRule" id="PRU00335"/>
    </source>
</evidence>
<dbReference type="InterPro" id="IPR050624">
    <property type="entry name" value="HTH-type_Tx_Regulator"/>
</dbReference>